<dbReference type="InterPro" id="IPR009057">
    <property type="entry name" value="Homeodomain-like_sf"/>
</dbReference>
<sequence length="327" mass="37371">MAFNLTLLLCDNMLVSSSTLAAEIFNFAQAMAKADRNDTQEVIIRRVSADGLPVQTSSGFELAPTHDVNTVFPSDLIHVPALWRNPRPVVRKHHQYIPWLQQQHQQNSAITAVGTGVCFVAEAGLLDDKLATTHWHYFDALQRDYPAVRLNREHFTTQDNNIYCAASINAMAELMMHQVERYFGRIISRQAQRNFFHEIRNIANPVDFSDMKQKPHSDEAIVQSQIWIQDNLNKPIAIPDLAKQFGLTTRTFNRRFKNAVGSTPNNYLTEIRMTFACDLLKNTDLSIVDVASYSGYPEASWFSSRFRQWSGNSPQSYRKTVRAKLFE</sequence>
<dbReference type="SUPFAM" id="SSF46689">
    <property type="entry name" value="Homeodomain-like"/>
    <property type="match status" value="2"/>
</dbReference>
<dbReference type="Proteomes" id="UP000315889">
    <property type="component" value="Unassembled WGS sequence"/>
</dbReference>
<dbReference type="EMBL" id="SHBP01000009">
    <property type="protein sequence ID" value="RZO19677.1"/>
    <property type="molecule type" value="Genomic_DNA"/>
</dbReference>
<gene>
    <name evidence="6" type="ORF">EVB03_07155</name>
</gene>
<protein>
    <submittedName>
        <fullName evidence="6">Helix-turn-helix domain-containing protein</fullName>
    </submittedName>
</protein>
<dbReference type="InterPro" id="IPR052158">
    <property type="entry name" value="INH-QAR"/>
</dbReference>
<dbReference type="GO" id="GO:0003700">
    <property type="term" value="F:DNA-binding transcription factor activity"/>
    <property type="evidence" value="ECO:0007669"/>
    <property type="project" value="InterPro"/>
</dbReference>
<dbReference type="PANTHER" id="PTHR43130:SF11">
    <property type="entry name" value="TRANSCRIPTIONAL REGULATORY PROTEIN"/>
    <property type="match status" value="1"/>
</dbReference>
<dbReference type="Gene3D" id="1.10.10.60">
    <property type="entry name" value="Homeodomain-like"/>
    <property type="match status" value="2"/>
</dbReference>
<feature type="signal peptide" evidence="4">
    <location>
        <begin position="1"/>
        <end position="21"/>
    </location>
</feature>
<dbReference type="SUPFAM" id="SSF52317">
    <property type="entry name" value="Class I glutamine amidotransferase-like"/>
    <property type="match status" value="1"/>
</dbReference>
<dbReference type="Gene3D" id="3.40.50.880">
    <property type="match status" value="1"/>
</dbReference>
<dbReference type="PANTHER" id="PTHR43130">
    <property type="entry name" value="ARAC-FAMILY TRANSCRIPTIONAL REGULATOR"/>
    <property type="match status" value="1"/>
</dbReference>
<evidence type="ECO:0000313" key="6">
    <source>
        <dbReference type="EMBL" id="RZO19677.1"/>
    </source>
</evidence>
<evidence type="ECO:0000256" key="2">
    <source>
        <dbReference type="ARBA" id="ARBA00023125"/>
    </source>
</evidence>
<feature type="chain" id="PRO_5022192085" evidence="4">
    <location>
        <begin position="22"/>
        <end position="327"/>
    </location>
</feature>
<dbReference type="Pfam" id="PF12833">
    <property type="entry name" value="HTH_18"/>
    <property type="match status" value="1"/>
</dbReference>
<dbReference type="Pfam" id="PF01965">
    <property type="entry name" value="DJ-1_PfpI"/>
    <property type="match status" value="1"/>
</dbReference>
<dbReference type="InterPro" id="IPR029062">
    <property type="entry name" value="Class_I_gatase-like"/>
</dbReference>
<evidence type="ECO:0000256" key="4">
    <source>
        <dbReference type="SAM" id="SignalP"/>
    </source>
</evidence>
<dbReference type="InterPro" id="IPR002818">
    <property type="entry name" value="DJ-1/PfpI"/>
</dbReference>
<keyword evidence="1" id="KW-0805">Transcription regulation</keyword>
<evidence type="ECO:0000313" key="7">
    <source>
        <dbReference type="Proteomes" id="UP000315889"/>
    </source>
</evidence>
<comment type="caution">
    <text evidence="6">The sequence shown here is derived from an EMBL/GenBank/DDBJ whole genome shotgun (WGS) entry which is preliminary data.</text>
</comment>
<name>A0A520MEM3_9GAMM</name>
<dbReference type="SMART" id="SM00342">
    <property type="entry name" value="HTH_ARAC"/>
    <property type="match status" value="1"/>
</dbReference>
<keyword evidence="2" id="KW-0238">DNA-binding</keyword>
<dbReference type="GO" id="GO:0043565">
    <property type="term" value="F:sequence-specific DNA binding"/>
    <property type="evidence" value="ECO:0007669"/>
    <property type="project" value="InterPro"/>
</dbReference>
<accession>A0A520MEM3</accession>
<evidence type="ECO:0000256" key="3">
    <source>
        <dbReference type="ARBA" id="ARBA00023163"/>
    </source>
</evidence>
<dbReference type="CDD" id="cd03138">
    <property type="entry name" value="GATase1_AraC_2"/>
    <property type="match status" value="1"/>
</dbReference>
<evidence type="ECO:0000259" key="5">
    <source>
        <dbReference type="PROSITE" id="PS01124"/>
    </source>
</evidence>
<keyword evidence="4" id="KW-0732">Signal</keyword>
<dbReference type="PROSITE" id="PS01124">
    <property type="entry name" value="HTH_ARAC_FAMILY_2"/>
    <property type="match status" value="1"/>
</dbReference>
<dbReference type="InterPro" id="IPR018060">
    <property type="entry name" value="HTH_AraC"/>
</dbReference>
<dbReference type="PROSITE" id="PS00041">
    <property type="entry name" value="HTH_ARAC_FAMILY_1"/>
    <property type="match status" value="1"/>
</dbReference>
<reference evidence="6 7" key="1">
    <citation type="submission" date="2019-02" db="EMBL/GenBank/DDBJ databases">
        <title>Prokaryotic population dynamics and viral predation in marine succession experiment using metagenomics: the confinement effect.</title>
        <authorList>
            <person name="Haro-Moreno J.M."/>
            <person name="Rodriguez-Valera F."/>
            <person name="Lopez-Perez M."/>
        </authorList>
    </citation>
    <scope>NUCLEOTIDE SEQUENCE [LARGE SCALE GENOMIC DNA]</scope>
    <source>
        <strain evidence="6">MED-G170</strain>
    </source>
</reference>
<organism evidence="6 7">
    <name type="scientific">SAR92 clade bacterium</name>
    <dbReference type="NCBI Taxonomy" id="2315479"/>
    <lineage>
        <taxon>Bacteria</taxon>
        <taxon>Pseudomonadati</taxon>
        <taxon>Pseudomonadota</taxon>
        <taxon>Gammaproteobacteria</taxon>
        <taxon>Cellvibrionales</taxon>
        <taxon>Porticoccaceae</taxon>
        <taxon>SAR92 clade</taxon>
    </lineage>
</organism>
<dbReference type="InterPro" id="IPR018062">
    <property type="entry name" value="HTH_AraC-typ_CS"/>
</dbReference>
<feature type="domain" description="HTH araC/xylS-type" evidence="5">
    <location>
        <begin position="222"/>
        <end position="320"/>
    </location>
</feature>
<dbReference type="AlphaFoldDB" id="A0A520MEM3"/>
<evidence type="ECO:0000256" key="1">
    <source>
        <dbReference type="ARBA" id="ARBA00023015"/>
    </source>
</evidence>
<keyword evidence="3" id="KW-0804">Transcription</keyword>
<proteinExistence type="predicted"/>